<evidence type="ECO:0000256" key="1">
    <source>
        <dbReference type="ARBA" id="ARBA00022516"/>
    </source>
</evidence>
<dbReference type="Pfam" id="PF01884">
    <property type="entry name" value="PcrB"/>
    <property type="match status" value="1"/>
</dbReference>
<dbReference type="PANTHER" id="PTHR40029">
    <property type="match status" value="1"/>
</dbReference>
<feature type="binding site" evidence="10">
    <location>
        <position position="13"/>
    </location>
    <ligand>
        <name>Mg(2+)</name>
        <dbReference type="ChEBI" id="CHEBI:18420"/>
    </ligand>
</feature>
<dbReference type="AlphaFoldDB" id="A0A380CBP9"/>
<proteinExistence type="inferred from homology"/>
<dbReference type="GO" id="GO:0000287">
    <property type="term" value="F:magnesium ion binding"/>
    <property type="evidence" value="ECO:0007669"/>
    <property type="project" value="UniProtKB-UniRule"/>
</dbReference>
<name>A0A380CBP9_SPOPA</name>
<dbReference type="SUPFAM" id="SSF51395">
    <property type="entry name" value="FMN-linked oxidoreductases"/>
    <property type="match status" value="1"/>
</dbReference>
<comment type="subunit">
    <text evidence="10">Homodimer.</text>
</comment>
<feature type="binding site" evidence="10">
    <location>
        <begin position="158"/>
        <end position="163"/>
    </location>
    <ligand>
        <name>sn-glycerol 1-phosphate</name>
        <dbReference type="ChEBI" id="CHEBI:57685"/>
    </ligand>
</feature>
<keyword evidence="6 10" id="KW-0594">Phospholipid biosynthesis</keyword>
<reference evidence="11 12" key="1">
    <citation type="submission" date="2018-06" db="EMBL/GenBank/DDBJ databases">
        <authorList>
            <consortium name="Pathogen Informatics"/>
            <person name="Doyle S."/>
        </authorList>
    </citation>
    <scope>NUCLEOTIDE SEQUENCE [LARGE SCALE GENOMIC DNA]</scope>
    <source>
        <strain evidence="12">ATCC 11859 / DSM 33 / NCIB 8841 / NCTC 4822</strain>
    </source>
</reference>
<keyword evidence="7 10" id="KW-1208">Phospholipid metabolism</keyword>
<keyword evidence="3 10" id="KW-0479">Metal-binding</keyword>
<dbReference type="InterPro" id="IPR038597">
    <property type="entry name" value="GGGP/HepGP_synthase_sf"/>
</dbReference>
<evidence type="ECO:0000256" key="9">
    <source>
        <dbReference type="ARBA" id="ARBA00066888"/>
    </source>
</evidence>
<feature type="binding site" evidence="10">
    <location>
        <position position="39"/>
    </location>
    <ligand>
        <name>Mg(2+)</name>
        <dbReference type="ChEBI" id="CHEBI:18420"/>
    </ligand>
</feature>
<organism evidence="11 12">
    <name type="scientific">Sporosarcina pasteurii</name>
    <name type="common">Bacillus pasteurii</name>
    <dbReference type="NCBI Taxonomy" id="1474"/>
    <lineage>
        <taxon>Bacteria</taxon>
        <taxon>Bacillati</taxon>
        <taxon>Bacillota</taxon>
        <taxon>Bacilli</taxon>
        <taxon>Bacillales</taxon>
        <taxon>Caryophanaceae</taxon>
        <taxon>Sporosarcina</taxon>
    </lineage>
</organism>
<feature type="binding site" evidence="10">
    <location>
        <position position="11"/>
    </location>
    <ligand>
        <name>sn-glycerol 1-phosphate</name>
        <dbReference type="ChEBI" id="CHEBI:57685"/>
    </ligand>
</feature>
<dbReference type="HAMAP" id="MF_00112">
    <property type="entry name" value="GGGP_HepGP_synthase"/>
    <property type="match status" value="1"/>
</dbReference>
<dbReference type="RefSeq" id="WP_115363134.1">
    <property type="nucleotide sequence ID" value="NZ_CP038012.1"/>
</dbReference>
<dbReference type="FunFam" id="3.20.20.390:FF:000001">
    <property type="entry name" value="Heptaprenylglyceryl phosphate synthase"/>
    <property type="match status" value="1"/>
</dbReference>
<keyword evidence="12" id="KW-1185">Reference proteome</keyword>
<comment type="caution">
    <text evidence="10">Lacks conserved residue(s) required for the propagation of feature annotation.</text>
</comment>
<evidence type="ECO:0000256" key="7">
    <source>
        <dbReference type="ARBA" id="ARBA00023264"/>
    </source>
</evidence>
<evidence type="ECO:0000256" key="5">
    <source>
        <dbReference type="ARBA" id="ARBA00023098"/>
    </source>
</evidence>
<dbReference type="NCBIfam" id="NF003199">
    <property type="entry name" value="PRK04169.1-3"/>
    <property type="match status" value="1"/>
</dbReference>
<protein>
    <recommendedName>
        <fullName evidence="9 10">Heptaprenylglyceryl phosphate synthase</fullName>
        <shortName evidence="10">HepGP synthase</shortName>
        <ecNumber evidence="9 10">2.5.1.n9</ecNumber>
    </recommendedName>
    <alternativeName>
        <fullName evidence="10">Glycerol-1-phosphate heptaprenyltransferase</fullName>
    </alternativeName>
</protein>
<keyword evidence="5 10" id="KW-0443">Lipid metabolism</keyword>
<feature type="binding site" evidence="10">
    <location>
        <position position="188"/>
    </location>
    <ligand>
        <name>sn-glycerol 1-phosphate</name>
        <dbReference type="ChEBI" id="CHEBI:57685"/>
    </ligand>
</feature>
<dbReference type="InterPro" id="IPR008205">
    <property type="entry name" value="GGGP_HepGP_synthase"/>
</dbReference>
<keyword evidence="1 10" id="KW-0444">Lipid biosynthesis</keyword>
<feature type="binding site" evidence="10">
    <location>
        <begin position="208"/>
        <end position="209"/>
    </location>
    <ligand>
        <name>sn-glycerol 1-phosphate</name>
        <dbReference type="ChEBI" id="CHEBI:57685"/>
    </ligand>
</feature>
<evidence type="ECO:0000256" key="4">
    <source>
        <dbReference type="ARBA" id="ARBA00022842"/>
    </source>
</evidence>
<accession>A0A380CBP9</accession>
<dbReference type="EMBL" id="UGYZ01000002">
    <property type="protein sequence ID" value="SUJ17354.1"/>
    <property type="molecule type" value="Genomic_DNA"/>
</dbReference>
<sequence>MDYTKWRHAFKLDPAKEISDEDLEQIAESGTDGIIVGGTDEVTLDGVLDLLVRVRRFSVPLALEVSTVESVTPGFDYYFIPTVLNATETKWINGLHHAALKEYGHMMNWEEIIVEGYCILNPDCKAAKVTKAKPITDEEDLVAYAQMAEHLFKLPVFYMEYSGTYGDVDMVRAAADMLDQTKLFYGGGIKNTQDAKEMAELADTVIVGNIIYEDLKVALSTVKAVKSVVRSEHLDVQ</sequence>
<dbReference type="Gene3D" id="3.20.20.390">
    <property type="entry name" value="FMN-linked oxidoreductases"/>
    <property type="match status" value="1"/>
</dbReference>
<dbReference type="InterPro" id="IPR039074">
    <property type="entry name" value="GGGP/HepGP_synthase_I"/>
</dbReference>
<evidence type="ECO:0000256" key="8">
    <source>
        <dbReference type="ARBA" id="ARBA00048318"/>
    </source>
</evidence>
<dbReference type="EC" id="2.5.1.n9" evidence="9 10"/>
<evidence type="ECO:0000256" key="6">
    <source>
        <dbReference type="ARBA" id="ARBA00023209"/>
    </source>
</evidence>
<comment type="catalytic activity">
    <reaction evidence="8 10">
        <text>sn-glycerol 1-phosphate + all-trans-heptaprenyl diphosphate = 3-heptaprenyl-sn-glycero-1-phosphate + diphosphate</text>
        <dbReference type="Rhea" id="RHEA:33495"/>
        <dbReference type="ChEBI" id="CHEBI:33019"/>
        <dbReference type="ChEBI" id="CHEBI:57685"/>
        <dbReference type="ChEBI" id="CHEBI:58206"/>
        <dbReference type="ChEBI" id="CHEBI:64781"/>
        <dbReference type="EC" id="2.5.1.n9"/>
    </reaction>
</comment>
<evidence type="ECO:0000313" key="11">
    <source>
        <dbReference type="EMBL" id="SUJ17354.1"/>
    </source>
</evidence>
<evidence type="ECO:0000256" key="10">
    <source>
        <dbReference type="HAMAP-Rule" id="MF_00112"/>
    </source>
</evidence>
<evidence type="ECO:0000313" key="12">
    <source>
        <dbReference type="Proteomes" id="UP000254519"/>
    </source>
</evidence>
<dbReference type="PANTHER" id="PTHR40029:SF2">
    <property type="entry name" value="HEPTAPRENYLGLYCERYL PHOSPHATE SYNTHASE"/>
    <property type="match status" value="1"/>
</dbReference>
<dbReference type="UniPathway" id="UPA00940"/>
<evidence type="ECO:0000256" key="2">
    <source>
        <dbReference type="ARBA" id="ARBA00022679"/>
    </source>
</evidence>
<keyword evidence="4 10" id="KW-0460">Magnesium</keyword>
<dbReference type="GO" id="GO:0046474">
    <property type="term" value="P:glycerophospholipid biosynthetic process"/>
    <property type="evidence" value="ECO:0007669"/>
    <property type="project" value="UniProtKB-UniRule"/>
</dbReference>
<dbReference type="NCBIfam" id="NF003197">
    <property type="entry name" value="PRK04169.1-1"/>
    <property type="match status" value="1"/>
</dbReference>
<comment type="cofactor">
    <cofactor evidence="10">
        <name>Mg(2+)</name>
        <dbReference type="ChEBI" id="CHEBI:18420"/>
    </cofactor>
</comment>
<evidence type="ECO:0000256" key="3">
    <source>
        <dbReference type="ARBA" id="ARBA00022723"/>
    </source>
</evidence>
<comment type="pathway">
    <text evidence="10">Membrane lipid metabolism; glycerophospholipid metabolism.</text>
</comment>
<dbReference type="CDD" id="cd02812">
    <property type="entry name" value="PcrB_like"/>
    <property type="match status" value="1"/>
</dbReference>
<keyword evidence="2 10" id="KW-0808">Transferase</keyword>
<dbReference type="Proteomes" id="UP000254519">
    <property type="component" value="Unassembled WGS sequence"/>
</dbReference>
<dbReference type="NCBIfam" id="TIGR01768">
    <property type="entry name" value="GGGP-family"/>
    <property type="match status" value="1"/>
</dbReference>
<dbReference type="GO" id="GO:0120536">
    <property type="term" value="F:heptaprenylglyceryl phosphate synthase activity"/>
    <property type="evidence" value="ECO:0007669"/>
    <property type="project" value="RHEA"/>
</dbReference>
<comment type="similarity">
    <text evidence="10">Belongs to the GGGP/HepGP synthase family. Group I subfamily.</text>
</comment>
<gene>
    <name evidence="10 11" type="primary">pcrB</name>
    <name evidence="11" type="ORF">NCTC4822_02832</name>
</gene>
<dbReference type="OrthoDB" id="2381757at2"/>
<comment type="function">
    <text evidence="10">Prenyltransferase that catalyzes in vivo the transfer of the heptaprenyl moiety of heptaprenyl pyrophosphate (HepPP; 35 carbon atoms) to the C3 hydroxyl of sn-glycerol-1-phosphate (G1P), producing heptaprenylglyceryl phosphate (HepGP). This reaction is an ether-bond-formation step in the biosynthesis of archaea-type G1P-based membrane lipids found in Bacillales.</text>
</comment>